<dbReference type="InterPro" id="IPR045341">
    <property type="entry name" value="DUF6532"/>
</dbReference>
<keyword evidence="4" id="KW-1185">Reference proteome</keyword>
<dbReference type="Proteomes" id="UP000029665">
    <property type="component" value="Unassembled WGS sequence"/>
</dbReference>
<dbReference type="Pfam" id="PF20149">
    <property type="entry name" value="DUF6532"/>
    <property type="match status" value="1"/>
</dbReference>
<sequence>MPPSGQQSVHSSAGFLDDHYSDDDEGAAYSDYTAHPRKALEGFAYGHGSSDAYWDVFADAQRAHTPYNNDIPSDTDDLYAAQQNSDPGVDVGFSSPRSAISYAAGAPHTDANSTSPLRERTMSAEHYRKACCVVEAQEGGRQRGRKGDYEPEVQEVLREAAVIFKSLLCSKEAYPNKLTEKTWSVDAWHAAAAKLDIKLAPTNEVLGLVAQYSWNLCGEIKNTARSLVPGAYGLKAGLTLQSWLFNQERAVFLRQAQTFAYEIIQSIVNRVFYKNATNDGVILAKSYEPFPFVGLALILTAIQCSLDEWDTGAFVKVTFSEENYFAICHRHLQELRTFEAESGADKILTEICANISARGREHAQAPAASQGDASALSRSAITDAVIAYKRRKQTALAARAAASNSTD</sequence>
<feature type="compositionally biased region" description="Polar residues" evidence="1">
    <location>
        <begin position="1"/>
        <end position="11"/>
    </location>
</feature>
<proteinExistence type="predicted"/>
<dbReference type="EMBL" id="CCBP010000223">
    <property type="protein sequence ID" value="CDO74890.1"/>
    <property type="molecule type" value="Genomic_DNA"/>
</dbReference>
<evidence type="ECO:0000313" key="3">
    <source>
        <dbReference type="EMBL" id="CDO74890.1"/>
    </source>
</evidence>
<dbReference type="OMA" id="CALAFTT"/>
<evidence type="ECO:0000313" key="4">
    <source>
        <dbReference type="Proteomes" id="UP000029665"/>
    </source>
</evidence>
<organism evidence="3 4">
    <name type="scientific">Pycnoporus cinnabarinus</name>
    <name type="common">Cinnabar-red polypore</name>
    <name type="synonym">Trametes cinnabarina</name>
    <dbReference type="NCBI Taxonomy" id="5643"/>
    <lineage>
        <taxon>Eukaryota</taxon>
        <taxon>Fungi</taxon>
        <taxon>Dikarya</taxon>
        <taxon>Basidiomycota</taxon>
        <taxon>Agaricomycotina</taxon>
        <taxon>Agaricomycetes</taxon>
        <taxon>Polyporales</taxon>
        <taxon>Polyporaceae</taxon>
        <taxon>Trametes</taxon>
    </lineage>
</organism>
<dbReference type="AlphaFoldDB" id="A0A060SKJ5"/>
<gene>
    <name evidence="3" type="ORF">BN946_scf184461.g2</name>
</gene>
<protein>
    <recommendedName>
        <fullName evidence="2">DUF6532 domain-containing protein</fullName>
    </recommendedName>
</protein>
<evidence type="ECO:0000259" key="2">
    <source>
        <dbReference type="Pfam" id="PF20149"/>
    </source>
</evidence>
<name>A0A060SKJ5_PYCCI</name>
<dbReference type="HOGENOM" id="CLU_676431_0_0_1"/>
<reference evidence="3" key="1">
    <citation type="submission" date="2014-01" db="EMBL/GenBank/DDBJ databases">
        <title>The genome of the white-rot fungus Pycnoporus cinnabarinus: a basidiomycete model with a versatile arsenal for lignocellulosic biomass breakdown.</title>
        <authorList>
            <person name="Levasseur A."/>
            <person name="Lomascolo A."/>
            <person name="Ruiz-Duenas F.J."/>
            <person name="Uzan E."/>
            <person name="Piumi F."/>
            <person name="Kues U."/>
            <person name="Ram A.F.J."/>
            <person name="Murat C."/>
            <person name="Haon M."/>
            <person name="Benoit I."/>
            <person name="Arfi Y."/>
            <person name="Chevret D."/>
            <person name="Drula E."/>
            <person name="Kwon M.J."/>
            <person name="Gouret P."/>
            <person name="Lesage-Meessen L."/>
            <person name="Lombard V."/>
            <person name="Mariette J."/>
            <person name="Noirot C."/>
            <person name="Park J."/>
            <person name="Patyshakuliyeva A."/>
            <person name="Wieneger R.A.B."/>
            <person name="Wosten H.A.B."/>
            <person name="Martin F."/>
            <person name="Coutinho P.M."/>
            <person name="de Vries R."/>
            <person name="Martinez A.T."/>
            <person name="Klopp C."/>
            <person name="Pontarotti P."/>
            <person name="Henrissat B."/>
            <person name="Record E."/>
        </authorList>
    </citation>
    <scope>NUCLEOTIDE SEQUENCE [LARGE SCALE GENOMIC DNA]</scope>
    <source>
        <strain evidence="3">BRFM137</strain>
    </source>
</reference>
<dbReference type="OrthoDB" id="3268553at2759"/>
<dbReference type="STRING" id="5643.A0A060SKJ5"/>
<evidence type="ECO:0000256" key="1">
    <source>
        <dbReference type="SAM" id="MobiDB-lite"/>
    </source>
</evidence>
<feature type="region of interest" description="Disordered" evidence="1">
    <location>
        <begin position="1"/>
        <end position="22"/>
    </location>
</feature>
<accession>A0A060SKJ5</accession>
<comment type="caution">
    <text evidence="3">The sequence shown here is derived from an EMBL/GenBank/DDBJ whole genome shotgun (WGS) entry which is preliminary data.</text>
</comment>
<feature type="domain" description="DUF6532" evidence="2">
    <location>
        <begin position="160"/>
        <end position="338"/>
    </location>
</feature>